<dbReference type="EMBL" id="SOML01000001">
    <property type="protein sequence ID" value="TFD98658.1"/>
    <property type="molecule type" value="Genomic_DNA"/>
</dbReference>
<dbReference type="InterPro" id="IPR051423">
    <property type="entry name" value="CD225/Dispanin"/>
</dbReference>
<comment type="subcellular location">
    <subcellularLocation>
        <location evidence="1">Membrane</location>
    </subcellularLocation>
</comment>
<evidence type="ECO:0000256" key="2">
    <source>
        <dbReference type="ARBA" id="ARBA00022692"/>
    </source>
</evidence>
<evidence type="ECO:0000313" key="7">
    <source>
        <dbReference type="EMBL" id="TFD98658.1"/>
    </source>
</evidence>
<dbReference type="Proteomes" id="UP000297861">
    <property type="component" value="Unassembled WGS sequence"/>
</dbReference>
<comment type="caution">
    <text evidence="7">The sequence shown here is derived from an EMBL/GenBank/DDBJ whole genome shotgun (WGS) entry which is preliminary data.</text>
</comment>
<dbReference type="GO" id="GO:0016020">
    <property type="term" value="C:membrane"/>
    <property type="evidence" value="ECO:0007669"/>
    <property type="project" value="UniProtKB-SubCell"/>
</dbReference>
<proteinExistence type="predicted"/>
<feature type="compositionally biased region" description="Polar residues" evidence="5">
    <location>
        <begin position="1"/>
        <end position="13"/>
    </location>
</feature>
<evidence type="ECO:0000256" key="4">
    <source>
        <dbReference type="ARBA" id="ARBA00023136"/>
    </source>
</evidence>
<keyword evidence="2 6" id="KW-0812">Transmembrane</keyword>
<name>A0A4Y8L9B7_9BACT</name>
<feature type="transmembrane region" description="Helical" evidence="6">
    <location>
        <begin position="83"/>
        <end position="104"/>
    </location>
</feature>
<sequence length="124" mass="13506">MENKSFTQNTNFGFDNPEGQNLPPKPNNYLPLAIIGTVVGLCSPCCIGLILGIIAIVFSTQVDSKYGYKDYFGAEQSSRNTKILSLIAIVLGALNLIYTIIMFATGSGVAMLEAYQEILDQYAR</sequence>
<dbReference type="OrthoDB" id="9815705at2"/>
<keyword evidence="4 6" id="KW-0472">Membrane</keyword>
<dbReference type="STRING" id="1121485.GCA_000426485_00928"/>
<keyword evidence="3 6" id="KW-1133">Transmembrane helix</keyword>
<organism evidence="7 8">
    <name type="scientific">Dysgonomonas capnocytophagoides</name>
    <dbReference type="NCBI Taxonomy" id="45254"/>
    <lineage>
        <taxon>Bacteria</taxon>
        <taxon>Pseudomonadati</taxon>
        <taxon>Bacteroidota</taxon>
        <taxon>Bacteroidia</taxon>
        <taxon>Bacteroidales</taxon>
        <taxon>Dysgonomonadaceae</taxon>
        <taxon>Dysgonomonas</taxon>
    </lineage>
</organism>
<evidence type="ECO:0000313" key="8">
    <source>
        <dbReference type="Proteomes" id="UP000297861"/>
    </source>
</evidence>
<protein>
    <submittedName>
        <fullName evidence="7">CD225/dispanin family protein</fullName>
    </submittedName>
</protein>
<keyword evidence="8" id="KW-1185">Reference proteome</keyword>
<evidence type="ECO:0000256" key="6">
    <source>
        <dbReference type="SAM" id="Phobius"/>
    </source>
</evidence>
<dbReference type="AlphaFoldDB" id="A0A4Y8L9B7"/>
<evidence type="ECO:0000256" key="1">
    <source>
        <dbReference type="ARBA" id="ARBA00004370"/>
    </source>
</evidence>
<feature type="transmembrane region" description="Helical" evidence="6">
    <location>
        <begin position="29"/>
        <end position="62"/>
    </location>
</feature>
<dbReference type="PANTHER" id="PTHR14948:SF25">
    <property type="entry name" value="DUF4190 DOMAIN-CONTAINING PROTEIN"/>
    <property type="match status" value="1"/>
</dbReference>
<dbReference type="PANTHER" id="PTHR14948">
    <property type="entry name" value="NG5"/>
    <property type="match status" value="1"/>
</dbReference>
<accession>A0A4Y8L9B7</accession>
<gene>
    <name evidence="7" type="ORF">E2605_00815</name>
</gene>
<evidence type="ECO:0000256" key="3">
    <source>
        <dbReference type="ARBA" id="ARBA00022989"/>
    </source>
</evidence>
<dbReference type="Pfam" id="PF04505">
    <property type="entry name" value="CD225"/>
    <property type="match status" value="1"/>
</dbReference>
<evidence type="ECO:0000256" key="5">
    <source>
        <dbReference type="SAM" id="MobiDB-lite"/>
    </source>
</evidence>
<dbReference type="RefSeq" id="WP_026625154.1">
    <property type="nucleotide sequence ID" value="NZ_AP028867.1"/>
</dbReference>
<reference evidence="7 8" key="1">
    <citation type="submission" date="2019-03" db="EMBL/GenBank/DDBJ databases">
        <title>San Antonio Military Medical Center submission to MRSN (WRAIR), pending publication.</title>
        <authorList>
            <person name="Blyth D.M."/>
            <person name="Mccarthy S.L."/>
            <person name="Schall S.E."/>
            <person name="Stam J.A."/>
            <person name="Ong A.C."/>
            <person name="Mcgann P.T."/>
        </authorList>
    </citation>
    <scope>NUCLEOTIDE SEQUENCE [LARGE SCALE GENOMIC DNA]</scope>
    <source>
        <strain evidence="7 8">MRSN571793</strain>
    </source>
</reference>
<feature type="region of interest" description="Disordered" evidence="5">
    <location>
        <begin position="1"/>
        <end position="20"/>
    </location>
</feature>
<dbReference type="InterPro" id="IPR007593">
    <property type="entry name" value="CD225/Dispanin_fam"/>
</dbReference>